<reference evidence="10 11" key="1">
    <citation type="journal article" date="2012" name="BMC Genomics">
        <title>Comparative genomics of bacteria in the genus Providencia isolated from wild Drosophila melanogaster.</title>
        <authorList>
            <person name="Galac M.R."/>
            <person name="Lazzaro B.P."/>
        </authorList>
    </citation>
    <scope>NUCLEOTIDE SEQUENCE [LARGE SCALE GENOMIC DNA]</scope>
    <source>
        <strain evidence="10 11">DSM 19967</strain>
    </source>
</reference>
<evidence type="ECO:0000313" key="10">
    <source>
        <dbReference type="EMBL" id="EKT58494.1"/>
    </source>
</evidence>
<keyword evidence="2 8" id="KW-1003">Cell membrane</keyword>
<dbReference type="HAMAP" id="MF_01521">
    <property type="entry name" value="MntP_pump"/>
    <property type="match status" value="1"/>
</dbReference>
<evidence type="ECO:0000256" key="4">
    <source>
        <dbReference type="ARBA" id="ARBA00022989"/>
    </source>
</evidence>
<dbReference type="InterPro" id="IPR022929">
    <property type="entry name" value="Put_MntP"/>
</dbReference>
<feature type="transmembrane region" description="Helical" evidence="8">
    <location>
        <begin position="136"/>
        <end position="154"/>
    </location>
</feature>
<proteinExistence type="inferred from homology"/>
<dbReference type="GO" id="GO:0005384">
    <property type="term" value="F:manganese ion transmembrane transporter activity"/>
    <property type="evidence" value="ECO:0007669"/>
    <property type="project" value="UniProtKB-UniRule"/>
</dbReference>
<evidence type="ECO:0000256" key="3">
    <source>
        <dbReference type="ARBA" id="ARBA00022692"/>
    </source>
</evidence>
<comment type="caution">
    <text evidence="10">The sequence shown here is derived from an EMBL/GenBank/DDBJ whole genome shotgun (WGS) entry which is preliminary data.</text>
</comment>
<protein>
    <recommendedName>
        <fullName evidence="8">Putative manganese efflux pump MntP</fullName>
    </recommendedName>
</protein>
<dbReference type="InterPro" id="IPR003810">
    <property type="entry name" value="Mntp/YtaF"/>
</dbReference>
<dbReference type="HOGENOM" id="CLU_096410_0_0_6"/>
<evidence type="ECO:0000256" key="5">
    <source>
        <dbReference type="ARBA" id="ARBA00023065"/>
    </source>
</evidence>
<feature type="transmembrane region" description="Helical" evidence="8">
    <location>
        <begin position="166"/>
        <end position="183"/>
    </location>
</feature>
<organism evidence="10 11">
    <name type="scientific">Providencia sneebia DSM 19967</name>
    <dbReference type="NCBI Taxonomy" id="1141660"/>
    <lineage>
        <taxon>Bacteria</taxon>
        <taxon>Pseudomonadati</taxon>
        <taxon>Pseudomonadota</taxon>
        <taxon>Gammaproteobacteria</taxon>
        <taxon>Enterobacterales</taxon>
        <taxon>Morganellaceae</taxon>
        <taxon>Providencia</taxon>
    </lineage>
</organism>
<dbReference type="PANTHER" id="PTHR35529:SF1">
    <property type="entry name" value="MANGANESE EFFLUX PUMP MNTP-RELATED"/>
    <property type="match status" value="1"/>
</dbReference>
<name>K8WD57_9GAMM</name>
<comment type="function">
    <text evidence="8">Probably functions as a manganese efflux pump.</text>
</comment>
<evidence type="ECO:0000256" key="8">
    <source>
        <dbReference type="HAMAP-Rule" id="MF_01521"/>
    </source>
</evidence>
<keyword evidence="3 8" id="KW-0812">Transmembrane</keyword>
<sequence>MSFYALFILAFALSMDSFAVAVCKGSTLHKPSYKEALRTGVVFGFIEALMPLTGWIIGIGASHFVMQWNHWIAFGLLFILGGHMIYQSLVVKEDVLEEKKNKHSYLNLIITSIATSIDAMAVGLGLAFLEVNIVHAIFIIGLTTMGMATIGVMAGKHVSTILGKKTELIAGLILISIGVFILLENI</sequence>
<accession>K8WD57</accession>
<keyword evidence="1 8" id="KW-0813">Transport</keyword>
<evidence type="ECO:0000256" key="2">
    <source>
        <dbReference type="ARBA" id="ARBA00022475"/>
    </source>
</evidence>
<evidence type="ECO:0000313" key="11">
    <source>
        <dbReference type="Proteomes" id="UP000010290"/>
    </source>
</evidence>
<comment type="similarity">
    <text evidence="8">Belongs to the MntP (TC 9.B.29) family.</text>
</comment>
<keyword evidence="6 8" id="KW-0472">Membrane</keyword>
<feature type="transmembrane region" description="Helical" evidence="8">
    <location>
        <begin position="37"/>
        <end position="61"/>
    </location>
</feature>
<evidence type="ECO:0000256" key="9">
    <source>
        <dbReference type="SAM" id="SignalP"/>
    </source>
</evidence>
<dbReference type="RefSeq" id="WP_008915290.1">
    <property type="nucleotide sequence ID" value="NZ_CM001773.1"/>
</dbReference>
<evidence type="ECO:0000256" key="1">
    <source>
        <dbReference type="ARBA" id="ARBA00022448"/>
    </source>
</evidence>
<feature type="signal peptide" evidence="9">
    <location>
        <begin position="1"/>
        <end position="21"/>
    </location>
</feature>
<dbReference type="OrthoDB" id="9811590at2"/>
<keyword evidence="9" id="KW-0732">Signal</keyword>
<dbReference type="EMBL" id="AKKN01000007">
    <property type="protein sequence ID" value="EKT58494.1"/>
    <property type="molecule type" value="Genomic_DNA"/>
</dbReference>
<gene>
    <name evidence="8" type="primary">mntP</name>
    <name evidence="10" type="ORF">OO7_07249</name>
</gene>
<comment type="subcellular location">
    <subcellularLocation>
        <location evidence="8">Cell membrane</location>
        <topology evidence="8">Multi-pass membrane protein</topology>
    </subcellularLocation>
</comment>
<evidence type="ECO:0000256" key="6">
    <source>
        <dbReference type="ARBA" id="ARBA00023136"/>
    </source>
</evidence>
<dbReference type="Proteomes" id="UP000010290">
    <property type="component" value="Chromosome"/>
</dbReference>
<keyword evidence="4 8" id="KW-1133">Transmembrane helix</keyword>
<keyword evidence="5 8" id="KW-0406">Ion transport</keyword>
<dbReference type="GO" id="GO:0005886">
    <property type="term" value="C:plasma membrane"/>
    <property type="evidence" value="ECO:0007669"/>
    <property type="project" value="UniProtKB-SubCell"/>
</dbReference>
<keyword evidence="11" id="KW-1185">Reference proteome</keyword>
<dbReference type="Pfam" id="PF02659">
    <property type="entry name" value="Mntp"/>
    <property type="match status" value="1"/>
</dbReference>
<feature type="chain" id="PRO_5003923344" description="Putative manganese efflux pump MntP" evidence="9">
    <location>
        <begin position="22"/>
        <end position="186"/>
    </location>
</feature>
<feature type="transmembrane region" description="Helical" evidence="8">
    <location>
        <begin position="106"/>
        <end position="129"/>
    </location>
</feature>
<dbReference type="PANTHER" id="PTHR35529">
    <property type="entry name" value="MANGANESE EFFLUX PUMP MNTP-RELATED"/>
    <property type="match status" value="1"/>
</dbReference>
<keyword evidence="7 8" id="KW-0464">Manganese</keyword>
<dbReference type="PATRIC" id="fig|1141660.3.peg.1454"/>
<dbReference type="AlphaFoldDB" id="K8WD57"/>
<evidence type="ECO:0000256" key="7">
    <source>
        <dbReference type="ARBA" id="ARBA00023211"/>
    </source>
</evidence>
<feature type="transmembrane region" description="Helical" evidence="8">
    <location>
        <begin position="68"/>
        <end position="86"/>
    </location>
</feature>